<dbReference type="Proteomes" id="UP000283734">
    <property type="component" value="Unassembled WGS sequence"/>
</dbReference>
<dbReference type="AlphaFoldDB" id="A0A418Y2Y1"/>
<dbReference type="OrthoDB" id="6199386at2"/>
<feature type="domain" description="DUF6316" evidence="1">
    <location>
        <begin position="4"/>
        <end position="57"/>
    </location>
</feature>
<dbReference type="Pfam" id="PF19837">
    <property type="entry name" value="DUF6316"/>
    <property type="match status" value="1"/>
</dbReference>
<proteinExistence type="predicted"/>
<evidence type="ECO:0000313" key="2">
    <source>
        <dbReference type="EMBL" id="RJG19901.1"/>
    </source>
</evidence>
<dbReference type="RefSeq" id="WP_022984335.1">
    <property type="nucleotide sequence ID" value="NZ_CAXGPP010000061.1"/>
</dbReference>
<evidence type="ECO:0000259" key="1">
    <source>
        <dbReference type="Pfam" id="PF19837"/>
    </source>
</evidence>
<protein>
    <recommendedName>
        <fullName evidence="1">DUF6316 domain-containing protein</fullName>
    </recommendedName>
</protein>
<accession>A0A418Y2Y1</accession>
<name>A0A418Y2Y1_9GAMM</name>
<sequence length="71" mass="8378">MDCRKDDATSKTWFRSDRFFNQGPNWYFTTRENTVEGPFDTRDHAEAGLMLYLRDMQSLENFGLRPARIPG</sequence>
<reference evidence="2 3" key="1">
    <citation type="submission" date="2018-09" db="EMBL/GenBank/DDBJ databases">
        <title>Alcanivorax profundi sp. nov., isolated from 1000 m-depth seawater of the Mariana Trench.</title>
        <authorList>
            <person name="Liu J."/>
        </authorList>
    </citation>
    <scope>NUCLEOTIDE SEQUENCE [LARGE SCALE GENOMIC DNA]</scope>
    <source>
        <strain evidence="2 3">MTEO17</strain>
    </source>
</reference>
<keyword evidence="3" id="KW-1185">Reference proteome</keyword>
<gene>
    <name evidence="2" type="ORF">D4A39_03410</name>
</gene>
<dbReference type="EMBL" id="QYYA01000001">
    <property type="protein sequence ID" value="RJG19901.1"/>
    <property type="molecule type" value="Genomic_DNA"/>
</dbReference>
<comment type="caution">
    <text evidence="2">The sequence shown here is derived from an EMBL/GenBank/DDBJ whole genome shotgun (WGS) entry which is preliminary data.</text>
</comment>
<dbReference type="InterPro" id="IPR045630">
    <property type="entry name" value="DUF6316"/>
</dbReference>
<organism evidence="2 3">
    <name type="scientific">Alcanivorax profundi</name>
    <dbReference type="NCBI Taxonomy" id="2338368"/>
    <lineage>
        <taxon>Bacteria</taxon>
        <taxon>Pseudomonadati</taxon>
        <taxon>Pseudomonadota</taxon>
        <taxon>Gammaproteobacteria</taxon>
        <taxon>Oceanospirillales</taxon>
        <taxon>Alcanivoracaceae</taxon>
        <taxon>Alcanivorax</taxon>
    </lineage>
</organism>
<evidence type="ECO:0000313" key="3">
    <source>
        <dbReference type="Proteomes" id="UP000283734"/>
    </source>
</evidence>